<organism evidence="10 11">
    <name type="scientific">Elysia crispata</name>
    <name type="common">lettuce slug</name>
    <dbReference type="NCBI Taxonomy" id="231223"/>
    <lineage>
        <taxon>Eukaryota</taxon>
        <taxon>Metazoa</taxon>
        <taxon>Spiralia</taxon>
        <taxon>Lophotrochozoa</taxon>
        <taxon>Mollusca</taxon>
        <taxon>Gastropoda</taxon>
        <taxon>Heterobranchia</taxon>
        <taxon>Euthyneura</taxon>
        <taxon>Panpulmonata</taxon>
        <taxon>Sacoglossa</taxon>
        <taxon>Placobranchoidea</taxon>
        <taxon>Plakobranchidae</taxon>
        <taxon>Elysia</taxon>
    </lineage>
</organism>
<dbReference type="FunFam" id="3.10.250.10:FF:000005">
    <property type="entry name" value="Neurotrypsin isoform A"/>
    <property type="match status" value="1"/>
</dbReference>
<keyword evidence="11" id="KW-1185">Reference proteome</keyword>
<feature type="signal peptide" evidence="8">
    <location>
        <begin position="1"/>
        <end position="20"/>
    </location>
</feature>
<feature type="disulfide bond" evidence="6">
    <location>
        <begin position="591"/>
        <end position="601"/>
    </location>
</feature>
<dbReference type="CDD" id="cd00117">
    <property type="entry name" value="TFP"/>
    <property type="match status" value="1"/>
</dbReference>
<dbReference type="InterPro" id="IPR000033">
    <property type="entry name" value="LDLR_classB_rpt"/>
</dbReference>
<dbReference type="Proteomes" id="UP001283361">
    <property type="component" value="Unassembled WGS sequence"/>
</dbReference>
<evidence type="ECO:0000256" key="2">
    <source>
        <dbReference type="ARBA" id="ARBA00022729"/>
    </source>
</evidence>
<protein>
    <recommendedName>
        <fullName evidence="9">SRCR domain-containing protein</fullName>
    </recommendedName>
</protein>
<name>A0AAE1B955_9GAST</name>
<dbReference type="SMART" id="SM00135">
    <property type="entry name" value="LY"/>
    <property type="match status" value="10"/>
</dbReference>
<evidence type="ECO:0000256" key="4">
    <source>
        <dbReference type="ARBA" id="ARBA00023157"/>
    </source>
</evidence>
<dbReference type="Pfam" id="PF00058">
    <property type="entry name" value="Ldl_recept_b"/>
    <property type="match status" value="3"/>
</dbReference>
<evidence type="ECO:0000256" key="7">
    <source>
        <dbReference type="PROSITE-ProRule" id="PRU00461"/>
    </source>
</evidence>
<feature type="domain" description="SRCR" evidence="9">
    <location>
        <begin position="132"/>
        <end position="235"/>
    </location>
</feature>
<comment type="caution">
    <text evidence="6">Lacks conserved residue(s) required for the propagation of feature annotation.</text>
</comment>
<evidence type="ECO:0000256" key="1">
    <source>
        <dbReference type="ARBA" id="ARBA00022536"/>
    </source>
</evidence>
<dbReference type="FunFam" id="2.120.10.30:FF:000241">
    <property type="entry name" value="Low-density lipoprotein receptor-related protein 6"/>
    <property type="match status" value="2"/>
</dbReference>
<reference evidence="10" key="1">
    <citation type="journal article" date="2023" name="G3 (Bethesda)">
        <title>A reference genome for the long-term kleptoplast-retaining sea slug Elysia crispata morphotype clarki.</title>
        <authorList>
            <person name="Eastman K.E."/>
            <person name="Pendleton A.L."/>
            <person name="Shaikh M.A."/>
            <person name="Suttiyut T."/>
            <person name="Ogas R."/>
            <person name="Tomko P."/>
            <person name="Gavelis G."/>
            <person name="Widhalm J.R."/>
            <person name="Wisecaver J.H."/>
        </authorList>
    </citation>
    <scope>NUCLEOTIDE SEQUENCE</scope>
    <source>
        <strain evidence="10">ECLA1</strain>
    </source>
</reference>
<comment type="caution">
    <text evidence="10">The sequence shown here is derived from an EMBL/GenBank/DDBJ whole genome shotgun (WGS) entry which is preliminary data.</text>
</comment>
<dbReference type="GO" id="GO:0016020">
    <property type="term" value="C:membrane"/>
    <property type="evidence" value="ECO:0007669"/>
    <property type="project" value="InterPro"/>
</dbReference>
<dbReference type="PROSITE" id="PS50287">
    <property type="entry name" value="SRCR_2"/>
    <property type="match status" value="2"/>
</dbReference>
<sequence>MAALYFMLVIATSFIGKGASLSCYQCKGITDPSTCTVTSACPAGESCFVERRLDSDLREFYNMGCEKRLICDVLGGGLRKRNSRPEPEVNRVTRDVTLCNKCCLTDNCNAELCYDREVSPTTGVSASSDLYVRLFGGENAYEGSVQVYFNDHWGSICDHNWTGYDASVVCRMLGYKSDGAGALAGGSFQNAPQGTRIWLEDVNCTGSEVSLFSCPHGPWGIHDCDHGNDAGVMCPAVFPEDDIIFLLDVGSGGLIHRMNLESQSYVPIPINILYRPSSFDYDPSLGRIYFTDPRLHQIVSMNFDGTAARSIRQLDTNSALEKVEVDPLNRLLFYTDDGNNLIASMNLDGTGYKQLITANLDNPREIVLDPRSKTMYWSDWGANPKIEAASYDGTNRRTLLDTGLMWPNGLAIDYESNKLYFVDGGLGTIETMTLQGGSRREILKDVGSHFFAIDVFGNYLYYTDWNRRTLMRVNKDGTSKTQVGPPSFRELADLRIHKYGSDLPGVTTPAPVHFDPSHVFVRLNGLGFANEGRVEVYANGQWGTVCDDHWDNNDANVVCGMLGFDRVNAQATNQSRQGMGGGLISMDEVNCIGTESHIVECGFGVTNWANHDCGHDEDAGVICATSGGHNNFVVFADSYTGLLVRMDLGAYSFTSIGQPNSPNPVAITYDPSDQRIYFTEVTSQFSEIRSSDVLGKDIRVIGTQQNGSIFDGLAIDQARDILFYTDAGKKTVMSMSPNGGNVRTVASAVDQPRALAVDKNAGIVYWTDWGQNPKIEKANYDGTNRQTLATSRLKYPNGIAVDVTTQKIYFCDGGTHLIEVMDTDGSNRKIIYNDYGAHFFGLTLTSRYIYYSDWNRSGLMRLNRDGSNLFNAGPPSFTKINAIFAYEAGFS</sequence>
<feature type="repeat" description="LDL-receptor class B" evidence="7">
    <location>
        <begin position="373"/>
        <end position="416"/>
    </location>
</feature>
<keyword evidence="2 8" id="KW-0732">Signal</keyword>
<dbReference type="PROSITE" id="PS51120">
    <property type="entry name" value="LDLRB"/>
    <property type="match status" value="3"/>
</dbReference>
<feature type="repeat" description="LDL-receptor class B" evidence="7">
    <location>
        <begin position="330"/>
        <end position="372"/>
    </location>
</feature>
<evidence type="ECO:0000313" key="11">
    <source>
        <dbReference type="Proteomes" id="UP001283361"/>
    </source>
</evidence>
<keyword evidence="5" id="KW-0325">Glycoprotein</keyword>
<dbReference type="Pfam" id="PF00530">
    <property type="entry name" value="SRCR"/>
    <property type="match status" value="2"/>
</dbReference>
<feature type="chain" id="PRO_5041952104" description="SRCR domain-containing protein" evidence="8">
    <location>
        <begin position="21"/>
        <end position="891"/>
    </location>
</feature>
<keyword evidence="4 6" id="KW-1015">Disulfide bond</keyword>
<dbReference type="InterPro" id="IPR050778">
    <property type="entry name" value="Cueball_EGF_LRP_Nidogen"/>
</dbReference>
<dbReference type="FunFam" id="3.10.250.10:FF:000011">
    <property type="entry name" value="Scavenger receptor class A member 5"/>
    <property type="match status" value="1"/>
</dbReference>
<dbReference type="SUPFAM" id="SSF63825">
    <property type="entry name" value="YWTD domain"/>
    <property type="match status" value="2"/>
</dbReference>
<dbReference type="EMBL" id="JAWDGP010000372">
    <property type="protein sequence ID" value="KAK3801081.1"/>
    <property type="molecule type" value="Genomic_DNA"/>
</dbReference>
<dbReference type="InterPro" id="IPR045860">
    <property type="entry name" value="Snake_toxin-like_sf"/>
</dbReference>
<evidence type="ECO:0000256" key="6">
    <source>
        <dbReference type="PROSITE-ProRule" id="PRU00196"/>
    </source>
</evidence>
<evidence type="ECO:0000313" key="10">
    <source>
        <dbReference type="EMBL" id="KAK3801081.1"/>
    </source>
</evidence>
<dbReference type="SUPFAM" id="SSF57302">
    <property type="entry name" value="Snake toxin-like"/>
    <property type="match status" value="1"/>
</dbReference>
<evidence type="ECO:0000256" key="8">
    <source>
        <dbReference type="SAM" id="SignalP"/>
    </source>
</evidence>
<accession>A0AAE1B955</accession>
<dbReference type="InterPro" id="IPR001190">
    <property type="entry name" value="SRCR"/>
</dbReference>
<dbReference type="PANTHER" id="PTHR46513">
    <property type="entry name" value="VITELLOGENIN RECEPTOR-LIKE PROTEIN-RELATED-RELATED"/>
    <property type="match status" value="1"/>
</dbReference>
<gene>
    <name evidence="10" type="ORF">RRG08_027285</name>
</gene>
<dbReference type="PRINTS" id="PR00258">
    <property type="entry name" value="SPERACTRCPTR"/>
</dbReference>
<feature type="repeat" description="LDL-receptor class B" evidence="7">
    <location>
        <begin position="762"/>
        <end position="805"/>
    </location>
</feature>
<feature type="disulfide bond" evidence="6">
    <location>
        <begin position="204"/>
        <end position="214"/>
    </location>
</feature>
<dbReference type="AlphaFoldDB" id="A0AAE1B955"/>
<evidence type="ECO:0000256" key="5">
    <source>
        <dbReference type="ARBA" id="ARBA00023180"/>
    </source>
</evidence>
<dbReference type="InterPro" id="IPR036772">
    <property type="entry name" value="SRCR-like_dom_sf"/>
</dbReference>
<keyword evidence="3" id="KW-0677">Repeat</keyword>
<dbReference type="SMART" id="SM00202">
    <property type="entry name" value="SR"/>
    <property type="match status" value="2"/>
</dbReference>
<dbReference type="Gene3D" id="2.120.10.30">
    <property type="entry name" value="TolB, C-terminal domain"/>
    <property type="match status" value="2"/>
</dbReference>
<dbReference type="Gene3D" id="3.10.250.10">
    <property type="entry name" value="SRCR-like domain"/>
    <property type="match status" value="2"/>
</dbReference>
<evidence type="ECO:0000256" key="3">
    <source>
        <dbReference type="ARBA" id="ARBA00022737"/>
    </source>
</evidence>
<dbReference type="PROSITE" id="PS00420">
    <property type="entry name" value="SRCR_1"/>
    <property type="match status" value="1"/>
</dbReference>
<feature type="domain" description="SRCR" evidence="9">
    <location>
        <begin position="521"/>
        <end position="624"/>
    </location>
</feature>
<dbReference type="InterPro" id="IPR011042">
    <property type="entry name" value="6-blade_b-propeller_TolB-like"/>
</dbReference>
<dbReference type="SUPFAM" id="SSF56487">
    <property type="entry name" value="SRCR-like"/>
    <property type="match status" value="2"/>
</dbReference>
<evidence type="ECO:0000259" key="9">
    <source>
        <dbReference type="PROSITE" id="PS50287"/>
    </source>
</evidence>
<keyword evidence="1" id="KW-0245">EGF-like domain</keyword>
<proteinExistence type="predicted"/>